<dbReference type="AlphaFoldDB" id="A0A5J4WVK7"/>
<proteinExistence type="predicted"/>
<protein>
    <submittedName>
        <fullName evidence="1">Uncharacterized protein</fullName>
    </submittedName>
</protein>
<dbReference type="Proteomes" id="UP000324800">
    <property type="component" value="Unassembled WGS sequence"/>
</dbReference>
<dbReference type="EMBL" id="SNRW01000920">
    <property type="protein sequence ID" value="KAA6398602.1"/>
    <property type="molecule type" value="Genomic_DNA"/>
</dbReference>
<sequence>MVPIQIEVNVTSIIESDNAGLIRISPNSGQIHEKEPKLPQGTIELIKIQTLKDKQIVKRTIIFMKRIGRCCPVKQLIYRTAQREKYLTELDQIWHNLAKKVFATPQYCSNQVTALIRRADVQFPYTGPFIRYSMKARLGTTGVTQPEIKFFLQETQ</sequence>
<reference evidence="1 2" key="1">
    <citation type="submission" date="2019-03" db="EMBL/GenBank/DDBJ databases">
        <title>Single cell metagenomics reveals metabolic interactions within the superorganism composed of flagellate Streblomastix strix and complex community of Bacteroidetes bacteria on its surface.</title>
        <authorList>
            <person name="Treitli S.C."/>
            <person name="Kolisko M."/>
            <person name="Husnik F."/>
            <person name="Keeling P."/>
            <person name="Hampl V."/>
        </authorList>
    </citation>
    <scope>NUCLEOTIDE SEQUENCE [LARGE SCALE GENOMIC DNA]</scope>
    <source>
        <strain evidence="1">ST1C</strain>
    </source>
</reference>
<organism evidence="1 2">
    <name type="scientific">Streblomastix strix</name>
    <dbReference type="NCBI Taxonomy" id="222440"/>
    <lineage>
        <taxon>Eukaryota</taxon>
        <taxon>Metamonada</taxon>
        <taxon>Preaxostyla</taxon>
        <taxon>Oxymonadida</taxon>
        <taxon>Streblomastigidae</taxon>
        <taxon>Streblomastix</taxon>
    </lineage>
</organism>
<accession>A0A5J4WVK7</accession>
<gene>
    <name evidence="1" type="ORF">EZS28_005871</name>
</gene>
<comment type="caution">
    <text evidence="1">The sequence shown here is derived from an EMBL/GenBank/DDBJ whole genome shotgun (WGS) entry which is preliminary data.</text>
</comment>
<evidence type="ECO:0000313" key="2">
    <source>
        <dbReference type="Proteomes" id="UP000324800"/>
    </source>
</evidence>
<name>A0A5J4WVK7_9EUKA</name>
<evidence type="ECO:0000313" key="1">
    <source>
        <dbReference type="EMBL" id="KAA6398602.1"/>
    </source>
</evidence>